<proteinExistence type="predicted"/>
<evidence type="ECO:0000313" key="3">
    <source>
        <dbReference type="EMBL" id="ELP84968.1"/>
    </source>
</evidence>
<dbReference type="KEGG" id="eiv:EIN_310010"/>
<feature type="chain" id="PRO_5001990785" evidence="2">
    <location>
        <begin position="24"/>
        <end position="111"/>
    </location>
</feature>
<dbReference type="Proteomes" id="UP000014680">
    <property type="component" value="Unassembled WGS sequence"/>
</dbReference>
<feature type="region of interest" description="Disordered" evidence="1">
    <location>
        <begin position="30"/>
        <end position="62"/>
    </location>
</feature>
<keyword evidence="2" id="KW-0732">Signal</keyword>
<feature type="signal peptide" evidence="2">
    <location>
        <begin position="1"/>
        <end position="23"/>
    </location>
</feature>
<dbReference type="VEuPathDB" id="AmoebaDB:EIN_310010"/>
<keyword evidence="4" id="KW-1185">Reference proteome</keyword>
<organism evidence="3 4">
    <name type="scientific">Entamoeba invadens IP1</name>
    <dbReference type="NCBI Taxonomy" id="370355"/>
    <lineage>
        <taxon>Eukaryota</taxon>
        <taxon>Amoebozoa</taxon>
        <taxon>Evosea</taxon>
        <taxon>Archamoebae</taxon>
        <taxon>Mastigamoebida</taxon>
        <taxon>Entamoebidae</taxon>
        <taxon>Entamoeba</taxon>
    </lineage>
</organism>
<feature type="compositionally biased region" description="Acidic residues" evidence="1">
    <location>
        <begin position="44"/>
        <end position="62"/>
    </location>
</feature>
<evidence type="ECO:0000313" key="4">
    <source>
        <dbReference type="Proteomes" id="UP000014680"/>
    </source>
</evidence>
<dbReference type="GeneID" id="14883933"/>
<dbReference type="AlphaFoldDB" id="A0A0A1U1R0"/>
<dbReference type="EMBL" id="KB207092">
    <property type="protein sequence ID" value="ELP84968.1"/>
    <property type="molecule type" value="Genomic_DNA"/>
</dbReference>
<dbReference type="RefSeq" id="XP_004184314.1">
    <property type="nucleotide sequence ID" value="XM_004184266.1"/>
</dbReference>
<name>A0A0A1U1R0_ENTIV</name>
<protein>
    <submittedName>
        <fullName evidence="3">Uncharacterized protein</fullName>
    </submittedName>
</protein>
<sequence length="111" mass="12786">MLGFMDMVRAILVAFILTFTRDAEDLKIDAPNESNQVSQHEVEASEDESDCESVEDSSEDEFDENEFFVEESDYQDDSIETLKMQQKVVHLSLYSERLVALHPMFLNSIEV</sequence>
<accession>A0A0A1U1R0</accession>
<evidence type="ECO:0000256" key="2">
    <source>
        <dbReference type="SAM" id="SignalP"/>
    </source>
</evidence>
<gene>
    <name evidence="3" type="ORF">EIN_310010</name>
</gene>
<evidence type="ECO:0000256" key="1">
    <source>
        <dbReference type="SAM" id="MobiDB-lite"/>
    </source>
</evidence>
<reference evidence="3 4" key="1">
    <citation type="submission" date="2012-10" db="EMBL/GenBank/DDBJ databases">
        <authorList>
            <person name="Zafar N."/>
            <person name="Inman J."/>
            <person name="Hall N."/>
            <person name="Lorenzi H."/>
            <person name="Caler E."/>
        </authorList>
    </citation>
    <scope>NUCLEOTIDE SEQUENCE [LARGE SCALE GENOMIC DNA]</scope>
    <source>
        <strain evidence="3 4">IP1</strain>
    </source>
</reference>